<dbReference type="SUPFAM" id="SSF55811">
    <property type="entry name" value="Nudix"/>
    <property type="match status" value="1"/>
</dbReference>
<dbReference type="Proteomes" id="UP000076863">
    <property type="component" value="Unassembled WGS sequence"/>
</dbReference>
<sequence>MATEAPNPRVGVAAVIVNNRGQVLVGKRKGSHGAGTWQFPGGHLEHGEGLLECAVREADEETGLSLQGIKIATQTNDIFKAEGKHYITLFAKCVMNDPDAVPELREPDKCEGWVWWDWEKFFAGLQTGEVDGEKLFLPMQNLLKQFDSVTKLKEMFQ</sequence>
<dbReference type="Gene3D" id="3.90.79.10">
    <property type="entry name" value="Nucleoside Triphosphate Pyrophosphohydrolase"/>
    <property type="match status" value="1"/>
</dbReference>
<dbReference type="InterPro" id="IPR020084">
    <property type="entry name" value="NUDIX_hydrolase_CS"/>
</dbReference>
<dbReference type="FunFam" id="3.90.79.10:FF:000060">
    <property type="entry name" value="Nudix hydrolase 1"/>
    <property type="match status" value="1"/>
</dbReference>
<dbReference type="InterPro" id="IPR015797">
    <property type="entry name" value="NUDIX_hydrolase-like_dom_sf"/>
</dbReference>
<dbReference type="Pfam" id="PF00293">
    <property type="entry name" value="NUDIX"/>
    <property type="match status" value="1"/>
</dbReference>
<protein>
    <submittedName>
        <fullName evidence="4">Nudix domain containing protein</fullName>
    </submittedName>
</protein>
<evidence type="ECO:0000259" key="3">
    <source>
        <dbReference type="PROSITE" id="PS51462"/>
    </source>
</evidence>
<dbReference type="EMBL" id="AZHA01000046">
    <property type="protein sequence ID" value="OAA34994.1"/>
    <property type="molecule type" value="Genomic_DNA"/>
</dbReference>
<name>A0A166WQR3_9HYPO</name>
<evidence type="ECO:0000256" key="1">
    <source>
        <dbReference type="ARBA" id="ARBA00022801"/>
    </source>
</evidence>
<reference evidence="4 5" key="1">
    <citation type="journal article" date="2016" name="Genome Biol. Evol.">
        <title>Divergent and convergent evolution of fungal pathogenicity.</title>
        <authorList>
            <person name="Shang Y."/>
            <person name="Xiao G."/>
            <person name="Zheng P."/>
            <person name="Cen K."/>
            <person name="Zhan S."/>
            <person name="Wang C."/>
        </authorList>
    </citation>
    <scope>NUCLEOTIDE SEQUENCE [LARGE SCALE GENOMIC DNA]</scope>
    <source>
        <strain evidence="4 5">RCEF 3172</strain>
    </source>
</reference>
<comment type="caution">
    <text evidence="4">The sequence shown here is derived from an EMBL/GenBank/DDBJ whole genome shotgun (WGS) entry which is preliminary data.</text>
</comment>
<organism evidence="4 5">
    <name type="scientific">Beauveria brongniartii RCEF 3172</name>
    <dbReference type="NCBI Taxonomy" id="1081107"/>
    <lineage>
        <taxon>Eukaryota</taxon>
        <taxon>Fungi</taxon>
        <taxon>Dikarya</taxon>
        <taxon>Ascomycota</taxon>
        <taxon>Pezizomycotina</taxon>
        <taxon>Sordariomycetes</taxon>
        <taxon>Hypocreomycetidae</taxon>
        <taxon>Hypocreales</taxon>
        <taxon>Cordycipitaceae</taxon>
        <taxon>Beauveria</taxon>
        <taxon>Beauveria brongniartii</taxon>
    </lineage>
</organism>
<dbReference type="PROSITE" id="PS00893">
    <property type="entry name" value="NUDIX_BOX"/>
    <property type="match status" value="1"/>
</dbReference>
<dbReference type="PRINTS" id="PR00502">
    <property type="entry name" value="NUDIXFAMILY"/>
</dbReference>
<evidence type="ECO:0000313" key="4">
    <source>
        <dbReference type="EMBL" id="OAA34994.1"/>
    </source>
</evidence>
<keyword evidence="5" id="KW-1185">Reference proteome</keyword>
<dbReference type="AlphaFoldDB" id="A0A166WQR3"/>
<dbReference type="GO" id="GO:0005829">
    <property type="term" value="C:cytosol"/>
    <property type="evidence" value="ECO:0007669"/>
    <property type="project" value="TreeGrafter"/>
</dbReference>
<keyword evidence="1 2" id="KW-0378">Hydrolase</keyword>
<dbReference type="GO" id="GO:0006203">
    <property type="term" value="P:dGTP catabolic process"/>
    <property type="evidence" value="ECO:0007669"/>
    <property type="project" value="TreeGrafter"/>
</dbReference>
<proteinExistence type="inferred from homology"/>
<comment type="similarity">
    <text evidence="2">Belongs to the Nudix hydrolase family.</text>
</comment>
<dbReference type="PANTHER" id="PTHR16099">
    <property type="entry name" value="8-OXO-DGTP DIPHOSPHATES NUDT15"/>
    <property type="match status" value="1"/>
</dbReference>
<dbReference type="PANTHER" id="PTHR16099:SF5">
    <property type="entry name" value="NUCLEOTIDE TRIPHOSPHATE DIPHOSPHATASE NUDT15"/>
    <property type="match status" value="1"/>
</dbReference>
<dbReference type="CDD" id="cd04678">
    <property type="entry name" value="NUDIX_MTH2_Nudt15"/>
    <property type="match status" value="1"/>
</dbReference>
<feature type="domain" description="Nudix hydrolase" evidence="3">
    <location>
        <begin position="7"/>
        <end position="143"/>
    </location>
</feature>
<evidence type="ECO:0000313" key="5">
    <source>
        <dbReference type="Proteomes" id="UP000076863"/>
    </source>
</evidence>
<dbReference type="GO" id="GO:0035539">
    <property type="term" value="F:8-oxo-7,8-dihydrodeoxyguanosine triphosphate pyrophosphatase activity"/>
    <property type="evidence" value="ECO:0007669"/>
    <property type="project" value="TreeGrafter"/>
</dbReference>
<accession>A0A166WQR3</accession>
<dbReference type="OrthoDB" id="447842at2759"/>
<dbReference type="InterPro" id="IPR020476">
    <property type="entry name" value="Nudix_hydrolase"/>
</dbReference>
<gene>
    <name evidence="4" type="ORF">BBO_08939</name>
</gene>
<dbReference type="PROSITE" id="PS51462">
    <property type="entry name" value="NUDIX"/>
    <property type="match status" value="1"/>
</dbReference>
<evidence type="ECO:0000256" key="2">
    <source>
        <dbReference type="RuleBase" id="RU003476"/>
    </source>
</evidence>
<dbReference type="InterPro" id="IPR000086">
    <property type="entry name" value="NUDIX_hydrolase_dom"/>
</dbReference>